<evidence type="ECO:0000256" key="1">
    <source>
        <dbReference type="SAM" id="MobiDB-lite"/>
    </source>
</evidence>
<comment type="caution">
    <text evidence="2">The sequence shown here is derived from an EMBL/GenBank/DDBJ whole genome shotgun (WGS) entry which is preliminary data.</text>
</comment>
<evidence type="ECO:0000313" key="3">
    <source>
        <dbReference type="Proteomes" id="UP000004750"/>
    </source>
</evidence>
<feature type="compositionally biased region" description="Polar residues" evidence="1">
    <location>
        <begin position="16"/>
        <end position="25"/>
    </location>
</feature>
<dbReference type="Proteomes" id="UP000004750">
    <property type="component" value="Unassembled WGS sequence"/>
</dbReference>
<reference evidence="2 3" key="1">
    <citation type="submission" date="2011-08" db="EMBL/GenBank/DDBJ databases">
        <authorList>
            <person name="Weinstock G."/>
            <person name="Sodergren E."/>
            <person name="Clifton S."/>
            <person name="Fulton L."/>
            <person name="Fulton B."/>
            <person name="Courtney L."/>
            <person name="Fronick C."/>
            <person name="Harrison M."/>
            <person name="Strong C."/>
            <person name="Farmer C."/>
            <person name="Delahaunty K."/>
            <person name="Markovic C."/>
            <person name="Hall O."/>
            <person name="Minx P."/>
            <person name="Tomlinson C."/>
            <person name="Mitreva M."/>
            <person name="Hou S."/>
            <person name="Chen J."/>
            <person name="Wollam A."/>
            <person name="Pepin K.H."/>
            <person name="Johnson M."/>
            <person name="Bhonagiri V."/>
            <person name="Zhang X."/>
            <person name="Suruliraj S."/>
            <person name="Warren W."/>
            <person name="Chinwalla A."/>
            <person name="Mardis E.R."/>
            <person name="Wilson R.K."/>
        </authorList>
    </citation>
    <scope>NUCLEOTIDE SEQUENCE [LARGE SCALE GENOMIC DNA]</scope>
    <source>
        <strain evidence="2 3">F0432</strain>
    </source>
</reference>
<dbReference type="AlphaFoldDB" id="G9ZCI6"/>
<accession>G9ZCI6</accession>
<dbReference type="STRING" id="797473.HMPREF9080_00463"/>
<gene>
    <name evidence="2" type="ORF">HMPREF9080_00463</name>
</gene>
<feature type="region of interest" description="Disordered" evidence="1">
    <location>
        <begin position="1"/>
        <end position="41"/>
    </location>
</feature>
<sequence length="41" mass="4536">MHLKQQNRVTIPLGGVSQQTGNTRTEALARFNDNGGLVRRT</sequence>
<proteinExistence type="predicted"/>
<organism evidence="2 3">
    <name type="scientific">Cardiobacterium valvarum F0432</name>
    <dbReference type="NCBI Taxonomy" id="797473"/>
    <lineage>
        <taxon>Bacteria</taxon>
        <taxon>Pseudomonadati</taxon>
        <taxon>Pseudomonadota</taxon>
        <taxon>Gammaproteobacteria</taxon>
        <taxon>Cardiobacteriales</taxon>
        <taxon>Cardiobacteriaceae</taxon>
        <taxon>Cardiobacterium</taxon>
    </lineage>
</organism>
<name>G9ZCI6_9GAMM</name>
<protein>
    <submittedName>
        <fullName evidence="2">Uncharacterized protein</fullName>
    </submittedName>
</protein>
<dbReference type="EMBL" id="AGCM01000023">
    <property type="protein sequence ID" value="EHM55717.1"/>
    <property type="molecule type" value="Genomic_DNA"/>
</dbReference>
<evidence type="ECO:0000313" key="2">
    <source>
        <dbReference type="EMBL" id="EHM55717.1"/>
    </source>
</evidence>
<dbReference type="HOGENOM" id="CLU_3267472_0_0_6"/>